<evidence type="ECO:0000313" key="5">
    <source>
        <dbReference type="EMBL" id="MBL3654870.1"/>
    </source>
</evidence>
<keyword evidence="4" id="KW-0732">Signal</keyword>
<dbReference type="GO" id="GO:0005886">
    <property type="term" value="C:plasma membrane"/>
    <property type="evidence" value="ECO:0007669"/>
    <property type="project" value="UniProtKB-SubCell"/>
</dbReference>
<evidence type="ECO:0000256" key="3">
    <source>
        <dbReference type="ARBA" id="ARBA00023136"/>
    </source>
</evidence>
<reference evidence="5" key="1">
    <citation type="submission" date="2021-01" db="EMBL/GenBank/DDBJ databases">
        <title>Fulvivirga kasyanovii gen. nov., sp nov., a novel member of the phylum Bacteroidetes isolated from seawater in a mussel farm.</title>
        <authorList>
            <person name="Zhao L.-H."/>
            <person name="Wang Z.-J."/>
        </authorList>
    </citation>
    <scope>NUCLEOTIDE SEQUENCE</scope>
    <source>
        <strain evidence="5">2943</strain>
    </source>
</reference>
<protein>
    <submittedName>
        <fullName evidence="5">SdiA-regulated domain-containing protein</fullName>
    </submittedName>
</protein>
<feature type="signal peptide" evidence="4">
    <location>
        <begin position="1"/>
        <end position="21"/>
    </location>
</feature>
<keyword evidence="2" id="KW-1003">Cell membrane</keyword>
<accession>A0A937F5V6</accession>
<dbReference type="InterPro" id="IPR009722">
    <property type="entry name" value="YjiK/CarP"/>
</dbReference>
<dbReference type="InterPro" id="IPR015943">
    <property type="entry name" value="WD40/YVTN_repeat-like_dom_sf"/>
</dbReference>
<evidence type="ECO:0000256" key="1">
    <source>
        <dbReference type="ARBA" id="ARBA00004236"/>
    </source>
</evidence>
<dbReference type="EMBL" id="JAESIY010000001">
    <property type="protein sequence ID" value="MBL3654870.1"/>
    <property type="molecule type" value="Genomic_DNA"/>
</dbReference>
<sequence length="295" mass="33640">MKTFTMLILGMLALTMLTNNCNTIYETDSDSTYLDYNEKEIGYKFYQPDREDKLHDDLEETSGLAYIDENTLATIEDESGYLYLINSANGEIQRKIKFHKSGDYESVEIIDGMAYVMKSNGDLYFFELTDEDKVDAEEVETAFSSKNNLEGMCYDGKQLLIACKNSGDVDGNEVDGKAIYGLDLETKEVSKKDLFHVKESDLDAFLEGRKYFDHVKEFDPSGIDVHPITNDIYVISADHVITIFTADYKIKEVVKLDKHIYQQPEGICFTPDGTLYISSEGKGKRGRLFKLLYQK</sequence>
<name>A0A937F5V6_9BACT</name>
<evidence type="ECO:0000313" key="6">
    <source>
        <dbReference type="Proteomes" id="UP000659388"/>
    </source>
</evidence>
<dbReference type="Proteomes" id="UP000659388">
    <property type="component" value="Unassembled WGS sequence"/>
</dbReference>
<evidence type="ECO:0000256" key="4">
    <source>
        <dbReference type="SAM" id="SignalP"/>
    </source>
</evidence>
<keyword evidence="3" id="KW-0472">Membrane</keyword>
<keyword evidence="6" id="KW-1185">Reference proteome</keyword>
<dbReference type="Gene3D" id="2.130.10.10">
    <property type="entry name" value="YVTN repeat-like/Quinoprotein amine dehydrogenase"/>
    <property type="match status" value="1"/>
</dbReference>
<comment type="subcellular location">
    <subcellularLocation>
        <location evidence="1">Cell membrane</location>
    </subcellularLocation>
</comment>
<comment type="caution">
    <text evidence="5">The sequence shown here is derived from an EMBL/GenBank/DDBJ whole genome shotgun (WGS) entry which is preliminary data.</text>
</comment>
<gene>
    <name evidence="5" type="ORF">JL102_01910</name>
</gene>
<dbReference type="InterPro" id="IPR011044">
    <property type="entry name" value="Quino_amine_DH_bsu"/>
</dbReference>
<dbReference type="RefSeq" id="WP_202241987.1">
    <property type="nucleotide sequence ID" value="NZ_JAESIY010000001.1"/>
</dbReference>
<dbReference type="AlphaFoldDB" id="A0A937F5V6"/>
<dbReference type="SUPFAM" id="SSF50969">
    <property type="entry name" value="YVTN repeat-like/Quinoprotein amine dehydrogenase"/>
    <property type="match status" value="1"/>
</dbReference>
<evidence type="ECO:0000256" key="2">
    <source>
        <dbReference type="ARBA" id="ARBA00022475"/>
    </source>
</evidence>
<proteinExistence type="predicted"/>
<organism evidence="5 6">
    <name type="scientific">Fulvivirga sediminis</name>
    <dbReference type="NCBI Taxonomy" id="2803949"/>
    <lineage>
        <taxon>Bacteria</taxon>
        <taxon>Pseudomonadati</taxon>
        <taxon>Bacteroidota</taxon>
        <taxon>Cytophagia</taxon>
        <taxon>Cytophagales</taxon>
        <taxon>Fulvivirgaceae</taxon>
        <taxon>Fulvivirga</taxon>
    </lineage>
</organism>
<feature type="chain" id="PRO_5037645741" evidence="4">
    <location>
        <begin position="22"/>
        <end position="295"/>
    </location>
</feature>
<dbReference type="Pfam" id="PF06977">
    <property type="entry name" value="SdiA-regulated"/>
    <property type="match status" value="1"/>
</dbReference>